<evidence type="ECO:0000313" key="2">
    <source>
        <dbReference type="Proteomes" id="UP000007148"/>
    </source>
</evidence>
<dbReference type="InterPro" id="IPR023214">
    <property type="entry name" value="HAD_sf"/>
</dbReference>
<evidence type="ECO:0000313" key="1">
    <source>
        <dbReference type="EMBL" id="CCA74751.1"/>
    </source>
</evidence>
<accession>G4TTV8</accession>
<dbReference type="GO" id="GO:0008962">
    <property type="term" value="F:phosphatidylglycerophosphatase activity"/>
    <property type="evidence" value="ECO:0007669"/>
    <property type="project" value="InterPro"/>
</dbReference>
<dbReference type="OrthoDB" id="198652at2759"/>
<dbReference type="AlphaFoldDB" id="G4TTV8"/>
<dbReference type="STRING" id="1109443.G4TTV8"/>
<proteinExistence type="predicted"/>
<name>G4TTV8_SERID</name>
<dbReference type="Pfam" id="PF09419">
    <property type="entry name" value="PGP_phosphatase"/>
    <property type="match status" value="2"/>
</dbReference>
<dbReference type="InterPro" id="IPR027706">
    <property type="entry name" value="PGP_Pase"/>
</dbReference>
<comment type="caution">
    <text evidence="1">The sequence shown here is derived from an EMBL/GenBank/DDBJ whole genome shotgun (WGS) entry which is preliminary data.</text>
</comment>
<gene>
    <name evidence="1" type="ORF">PIIN_08709</name>
</gene>
<keyword evidence="2" id="KW-1185">Reference proteome</keyword>
<dbReference type="Proteomes" id="UP000007148">
    <property type="component" value="Unassembled WGS sequence"/>
</dbReference>
<evidence type="ECO:0008006" key="3">
    <source>
        <dbReference type="Google" id="ProtNLM"/>
    </source>
</evidence>
<organism evidence="1 2">
    <name type="scientific">Serendipita indica (strain DSM 11827)</name>
    <name type="common">Root endophyte fungus</name>
    <name type="synonym">Piriformospora indica</name>
    <dbReference type="NCBI Taxonomy" id="1109443"/>
    <lineage>
        <taxon>Eukaryota</taxon>
        <taxon>Fungi</taxon>
        <taxon>Dikarya</taxon>
        <taxon>Basidiomycota</taxon>
        <taxon>Agaricomycotina</taxon>
        <taxon>Agaricomycetes</taxon>
        <taxon>Sebacinales</taxon>
        <taxon>Serendipitaceae</taxon>
        <taxon>Serendipita</taxon>
    </lineage>
</organism>
<dbReference type="HOGENOM" id="CLU_774143_0_0_1"/>
<dbReference type="EMBL" id="CAFZ01000350">
    <property type="protein sequence ID" value="CCA74751.1"/>
    <property type="molecule type" value="Genomic_DNA"/>
</dbReference>
<sequence>MAAARLAVLRALWSPTKTVPNLTVRDIRLIDFAALRHAGFDGVVFDKDNCLTHPREDAPVPHLVNTLREVTTVFPKHHVLVVSNSAGSYGDDVEWIEADAVERAFSRALKAETTTEDAPVHVLRHRRKKPSKKCAKEIYDYFEQVKAWRNPPLLSQPPTTSDAQVRITQEQDAVPRLSTAFTPFEASLTLNSSSSSTVLDSVLPVKPLRLPVDPATLPSASSTKPRLVFVGDRIMTDVLLANEMGAYSVLTTHLWKPNDVVFLRIIESTFLRMVRGWVWLRTREWRRMATQSWSMVKGVGRGMRGIWAMSQRLRRRITQGPQAKDDTNTGDVLRVERASVHPRSITPQIDGKKTRTDT</sequence>
<dbReference type="Gene3D" id="3.40.50.1000">
    <property type="entry name" value="HAD superfamily/HAD-like"/>
    <property type="match status" value="1"/>
</dbReference>
<dbReference type="InterPro" id="IPR036412">
    <property type="entry name" value="HAD-like_sf"/>
</dbReference>
<dbReference type="SUPFAM" id="SSF56784">
    <property type="entry name" value="HAD-like"/>
    <property type="match status" value="1"/>
</dbReference>
<dbReference type="eggNOG" id="KOG2961">
    <property type="taxonomic scope" value="Eukaryota"/>
</dbReference>
<reference evidence="1 2" key="1">
    <citation type="journal article" date="2011" name="PLoS Pathog.">
        <title>Endophytic Life Strategies Decoded by Genome and Transcriptome Analyses of the Mutualistic Root Symbiont Piriformospora indica.</title>
        <authorList>
            <person name="Zuccaro A."/>
            <person name="Lahrmann U."/>
            <person name="Guldener U."/>
            <person name="Langen G."/>
            <person name="Pfiffi S."/>
            <person name="Biedenkopf D."/>
            <person name="Wong P."/>
            <person name="Samans B."/>
            <person name="Grimm C."/>
            <person name="Basiewicz M."/>
            <person name="Murat C."/>
            <person name="Martin F."/>
            <person name="Kogel K.H."/>
        </authorList>
    </citation>
    <scope>NUCLEOTIDE SEQUENCE [LARGE SCALE GENOMIC DNA]</scope>
    <source>
        <strain evidence="1 2">DSM 11827</strain>
    </source>
</reference>
<dbReference type="InParanoid" id="G4TTV8"/>
<protein>
    <recommendedName>
        <fullName evidence="3">Phosphatidylglycerophosphatase GEP4, mitochondrial</fullName>
    </recommendedName>
</protein>